<evidence type="ECO:0000313" key="2">
    <source>
        <dbReference type="Proteomes" id="UP000321570"/>
    </source>
</evidence>
<name>A0A564YAW7_HYMDI</name>
<accession>A0A564YAW7</accession>
<evidence type="ECO:0000313" key="1">
    <source>
        <dbReference type="EMBL" id="VUZ44380.1"/>
    </source>
</evidence>
<dbReference type="EMBL" id="CABIJS010000123">
    <property type="protein sequence ID" value="VUZ44380.1"/>
    <property type="molecule type" value="Genomic_DNA"/>
</dbReference>
<sequence>MKKPCMEDIEIIDLDDGVQSVLSYGLISKMFRCVRTFYSTLELAESDFKTRINQLKNQVDEMHRLLKLSQRGQAEGQTA</sequence>
<organism evidence="1 2">
    <name type="scientific">Hymenolepis diminuta</name>
    <name type="common">Rat tapeworm</name>
    <dbReference type="NCBI Taxonomy" id="6216"/>
    <lineage>
        <taxon>Eukaryota</taxon>
        <taxon>Metazoa</taxon>
        <taxon>Spiralia</taxon>
        <taxon>Lophotrochozoa</taxon>
        <taxon>Platyhelminthes</taxon>
        <taxon>Cestoda</taxon>
        <taxon>Eucestoda</taxon>
        <taxon>Cyclophyllidea</taxon>
        <taxon>Hymenolepididae</taxon>
        <taxon>Hymenolepis</taxon>
    </lineage>
</organism>
<keyword evidence="2" id="KW-1185">Reference proteome</keyword>
<protein>
    <submittedName>
        <fullName evidence="1">Uncharacterized protein</fullName>
    </submittedName>
</protein>
<proteinExistence type="predicted"/>
<reference evidence="1 2" key="1">
    <citation type="submission" date="2019-07" db="EMBL/GenBank/DDBJ databases">
        <authorList>
            <person name="Jastrzebski P J."/>
            <person name="Paukszto L."/>
            <person name="Jastrzebski P J."/>
        </authorList>
    </citation>
    <scope>NUCLEOTIDE SEQUENCE [LARGE SCALE GENOMIC DNA]</scope>
    <source>
        <strain evidence="1 2">WMS-il1</strain>
    </source>
</reference>
<dbReference type="Proteomes" id="UP000321570">
    <property type="component" value="Unassembled WGS sequence"/>
</dbReference>
<dbReference type="AlphaFoldDB" id="A0A564YAW7"/>
<gene>
    <name evidence="1" type="ORF">WMSIL1_LOCUS4435</name>
</gene>